<protein>
    <recommendedName>
        <fullName evidence="1">DUF4240 domain-containing protein</fullName>
    </recommendedName>
</protein>
<evidence type="ECO:0000259" key="1">
    <source>
        <dbReference type="Pfam" id="PF14024"/>
    </source>
</evidence>
<dbReference type="Proteomes" id="UP000095713">
    <property type="component" value="Unassembled WGS sequence"/>
</dbReference>
<evidence type="ECO:0000313" key="3">
    <source>
        <dbReference type="Proteomes" id="UP000095713"/>
    </source>
</evidence>
<dbReference type="EMBL" id="MDJD01000047">
    <property type="protein sequence ID" value="OEK07615.1"/>
    <property type="molecule type" value="Genomic_DNA"/>
</dbReference>
<dbReference type="OrthoDB" id="6200718at2"/>
<evidence type="ECO:0000313" key="2">
    <source>
        <dbReference type="EMBL" id="OEK07615.1"/>
    </source>
</evidence>
<name>A0A1E5T8A4_9FLAO</name>
<dbReference type="InterPro" id="IPR025334">
    <property type="entry name" value="DUF4240"/>
</dbReference>
<accession>A0A1E5T8A4</accession>
<gene>
    <name evidence="2" type="ORF">A8C32_17620</name>
</gene>
<reference evidence="2 3" key="1">
    <citation type="submission" date="2016-05" db="EMBL/GenBank/DDBJ databases">
        <title>Draft Genome Sequence of Algibacter sp. Strain SK-16 Isolated from the Surface Water of Aburatsubo Inlet.</title>
        <authorList>
            <person name="Wong S.-K."/>
            <person name="Yoshizawa S."/>
            <person name="Nakajima Y."/>
            <person name="Ogura Y."/>
            <person name="Tetsuya H."/>
            <person name="Hamasaki K."/>
        </authorList>
    </citation>
    <scope>NUCLEOTIDE SEQUENCE [LARGE SCALE GENOMIC DNA]</scope>
    <source>
        <strain evidence="2 3">SK-16</strain>
    </source>
</reference>
<organism evidence="2 3">
    <name type="scientific">Flavivirga aquatica</name>
    <dbReference type="NCBI Taxonomy" id="1849968"/>
    <lineage>
        <taxon>Bacteria</taxon>
        <taxon>Pseudomonadati</taxon>
        <taxon>Bacteroidota</taxon>
        <taxon>Flavobacteriia</taxon>
        <taxon>Flavobacteriales</taxon>
        <taxon>Flavobacteriaceae</taxon>
        <taxon>Flavivirga</taxon>
    </lineage>
</organism>
<dbReference type="Pfam" id="PF14024">
    <property type="entry name" value="DUF4240"/>
    <property type="match status" value="1"/>
</dbReference>
<sequence length="356" mass="43126">MSARSEFYDEVYKLLHEEDKDFEESKELIRDKWIKEKKYNKLIAYILDDYTSRNCIEFMTPLVEQLTKEKKLKLYKRIWTPVIRYNAKNFWIYQIHNLKIDYPNITWSELEAINTSYIKPYGEWTDDEKENAAFWGKYYLNAIELCKSGLEKMGDIEEVKNFNREIQSIHNLKQEPFDEPSKKIIIDKRKIDETVFWELIDNSRKEGETKDEFFEILKEKLLRFKAPEMKRFQKLLLTYQNELNHWNVWALAYIVRRGCGDDCFDYFRLWVVSKGKEAYELIKDYNTSKFKAVFDDEDPIFEDFEYLAGEVYEENKGKAMRDPNVKMSKIKGNEWDEENIYTEFLELCNMFDFKGL</sequence>
<dbReference type="STRING" id="1849968.A8C32_17620"/>
<dbReference type="AlphaFoldDB" id="A0A1E5T8A4"/>
<keyword evidence="3" id="KW-1185">Reference proteome</keyword>
<proteinExistence type="predicted"/>
<dbReference type="RefSeq" id="WP_069830743.1">
    <property type="nucleotide sequence ID" value="NZ_MDJD01000047.1"/>
</dbReference>
<comment type="caution">
    <text evidence="2">The sequence shown here is derived from an EMBL/GenBank/DDBJ whole genome shotgun (WGS) entry which is preliminary data.</text>
</comment>
<feature type="domain" description="DUF4240" evidence="1">
    <location>
        <begin position="192"/>
        <end position="314"/>
    </location>
</feature>